<dbReference type="Proteomes" id="UP000512182">
    <property type="component" value="Plasmid pRHBSTW-00177_6"/>
</dbReference>
<dbReference type="AlphaFoldDB" id="A0A2I6TC31"/>
<keyword evidence="4" id="KW-0614">Plasmid</keyword>
<name>A0A2I6TC31_ECOLX</name>
<feature type="transmembrane region" description="Helical" evidence="1">
    <location>
        <begin position="36"/>
        <end position="59"/>
    </location>
</feature>
<feature type="transmembrane region" description="Helical" evidence="1">
    <location>
        <begin position="80"/>
        <end position="100"/>
    </location>
</feature>
<keyword evidence="1" id="KW-0812">Transmembrane</keyword>
<dbReference type="RefSeq" id="WP_000186190.1">
    <property type="nucleotide sequence ID" value="NZ_AP027835.1"/>
</dbReference>
<evidence type="ECO:0000313" key="4">
    <source>
        <dbReference type="EMBL" id="QLZ00194.1"/>
    </source>
</evidence>
<dbReference type="Proteomes" id="UP000615017">
    <property type="component" value="Unassembled WGS sequence"/>
</dbReference>
<protein>
    <submittedName>
        <fullName evidence="2">KleE protein</fullName>
    </submittedName>
</protein>
<reference evidence="2 6" key="1">
    <citation type="submission" date="2018-08" db="EMBL/GenBank/DDBJ databases">
        <authorList>
            <consortium name="PulseNet: The National Subtyping Network for Foodborne Disease Surveillance"/>
            <person name="Tarr C.L."/>
            <person name="Trees E."/>
            <person name="Katz L.S."/>
            <person name="Carleton-Romer H.A."/>
            <person name="Stroika S."/>
            <person name="Kucerova Z."/>
            <person name="Roache K.F."/>
            <person name="Sabol A.L."/>
            <person name="Besser J."/>
            <person name="Gerner-Smidt P."/>
        </authorList>
    </citation>
    <scope>NUCLEOTIDE SEQUENCE [LARGE SCALE GENOMIC DNA]</scope>
    <source>
        <strain evidence="2 6">PNUSAE004760</strain>
    </source>
</reference>
<reference evidence="3 7" key="3">
    <citation type="submission" date="2021-01" db="EMBL/GenBank/DDBJ databases">
        <title>Genomes of Escherichia coli STEC strains from raw meat-based diets for companion animals.</title>
        <authorList>
            <person name="Stevens M.J.A."/>
            <person name="Stephan R."/>
        </authorList>
    </citation>
    <scope>NUCLEOTIDE SEQUENCE [LARGE SCALE GENOMIC DNA]</scope>
    <source>
        <strain evidence="3 7">LSC1-58</strain>
    </source>
</reference>
<organism evidence="2 6">
    <name type="scientific">Escherichia coli</name>
    <dbReference type="NCBI Taxonomy" id="562"/>
    <lineage>
        <taxon>Bacteria</taxon>
        <taxon>Pseudomonadati</taxon>
        <taxon>Pseudomonadota</taxon>
        <taxon>Gammaproteobacteria</taxon>
        <taxon>Enterobacterales</taxon>
        <taxon>Enterobacteriaceae</taxon>
        <taxon>Escherichia</taxon>
    </lineage>
</organism>
<dbReference type="EMBL" id="JAETYZ010000036">
    <property type="protein sequence ID" value="MBL6236563.1"/>
    <property type="molecule type" value="Genomic_DNA"/>
</dbReference>
<evidence type="ECO:0000313" key="7">
    <source>
        <dbReference type="Proteomes" id="UP000615017"/>
    </source>
</evidence>
<gene>
    <name evidence="2" type="ORF">BKL28_004533</name>
    <name evidence="4" type="ORF">HV109_26985</name>
    <name evidence="3" type="ORF">JNA65_22095</name>
</gene>
<reference evidence="4 5" key="2">
    <citation type="submission" date="2020-06" db="EMBL/GenBank/DDBJ databases">
        <title>REHAB project genomes.</title>
        <authorList>
            <person name="Shaw L.P."/>
        </authorList>
    </citation>
    <scope>NUCLEOTIDE SEQUENCE [LARGE SCALE GENOMIC DNA]</scope>
    <source>
        <strain evidence="4 5">RHBSTW-00177</strain>
        <plasmid evidence="5">prhbstw-00177_6</plasmid>
        <plasmid evidence="4">pRHBSTW-00177_6</plasmid>
    </source>
</reference>
<dbReference type="EMBL" id="CP056799">
    <property type="protein sequence ID" value="QLZ00194.1"/>
    <property type="molecule type" value="Genomic_DNA"/>
</dbReference>
<dbReference type="InterPro" id="IPR035362">
    <property type="entry name" value="KleE"/>
</dbReference>
<evidence type="ECO:0000313" key="6">
    <source>
        <dbReference type="Proteomes" id="UP000528199"/>
    </source>
</evidence>
<accession>A0A2I6TC31</accession>
<geneLocation type="plasmid" evidence="5">
    <name>prhbstw-00177_6</name>
</geneLocation>
<evidence type="ECO:0000256" key="1">
    <source>
        <dbReference type="SAM" id="Phobius"/>
    </source>
</evidence>
<dbReference type="Proteomes" id="UP000528199">
    <property type="component" value="Unassembled WGS sequence"/>
</dbReference>
<evidence type="ECO:0000313" key="3">
    <source>
        <dbReference type="EMBL" id="MBL6236563.1"/>
    </source>
</evidence>
<dbReference type="EMBL" id="AASUOH010000046">
    <property type="protein sequence ID" value="EFH0045663.1"/>
    <property type="molecule type" value="Genomic_DNA"/>
</dbReference>
<evidence type="ECO:0000313" key="2">
    <source>
        <dbReference type="EMBL" id="EFH0045663.1"/>
    </source>
</evidence>
<keyword evidence="1" id="KW-0472">Membrane</keyword>
<keyword evidence="1" id="KW-1133">Transmembrane helix</keyword>
<evidence type="ECO:0000313" key="5">
    <source>
        <dbReference type="Proteomes" id="UP000512182"/>
    </source>
</evidence>
<geneLocation type="plasmid" evidence="4">
    <name>pRHBSTW-00177_6</name>
</geneLocation>
<dbReference type="Pfam" id="PF17394">
    <property type="entry name" value="KleE"/>
    <property type="match status" value="1"/>
</dbReference>
<sequence>MTNVVKFPRQEGSKPQQIRAVEDVAGPASENTVRNILYGVIGAVYMVLVILWIPVRFLLIANVVIQFFKMLFKWSDGPFAAAWPFVTSFLVLATLTYIMATWKPKVS</sequence>
<proteinExistence type="predicted"/>